<evidence type="ECO:0000259" key="1">
    <source>
        <dbReference type="Pfam" id="PF17919"/>
    </source>
</evidence>
<protein>
    <submittedName>
        <fullName evidence="2">Gag-Pol polyprotein</fullName>
    </submittedName>
</protein>
<gene>
    <name evidence="2" type="ORF">H4Q32_029215</name>
</gene>
<keyword evidence="3" id="KW-1185">Reference proteome</keyword>
<evidence type="ECO:0000313" key="3">
    <source>
        <dbReference type="Proteomes" id="UP000830375"/>
    </source>
</evidence>
<dbReference type="EMBL" id="JACTAM010000020">
    <property type="protein sequence ID" value="KAI2652450.1"/>
    <property type="molecule type" value="Genomic_DNA"/>
</dbReference>
<organism evidence="2 3">
    <name type="scientific">Labeo rohita</name>
    <name type="common">Indian major carp</name>
    <name type="synonym">Cyprinus rohita</name>
    <dbReference type="NCBI Taxonomy" id="84645"/>
    <lineage>
        <taxon>Eukaryota</taxon>
        <taxon>Metazoa</taxon>
        <taxon>Chordata</taxon>
        <taxon>Craniata</taxon>
        <taxon>Vertebrata</taxon>
        <taxon>Euteleostomi</taxon>
        <taxon>Actinopterygii</taxon>
        <taxon>Neopterygii</taxon>
        <taxon>Teleostei</taxon>
        <taxon>Ostariophysi</taxon>
        <taxon>Cypriniformes</taxon>
        <taxon>Cyprinidae</taxon>
        <taxon>Labeoninae</taxon>
        <taxon>Labeonini</taxon>
        <taxon>Labeo</taxon>
    </lineage>
</organism>
<dbReference type="InterPro" id="IPR043502">
    <property type="entry name" value="DNA/RNA_pol_sf"/>
</dbReference>
<evidence type="ECO:0000313" key="2">
    <source>
        <dbReference type="EMBL" id="KAI2652450.1"/>
    </source>
</evidence>
<dbReference type="InterPro" id="IPR041577">
    <property type="entry name" value="RT_RNaseH_2"/>
</dbReference>
<dbReference type="InterPro" id="IPR043128">
    <property type="entry name" value="Rev_trsase/Diguanyl_cyclase"/>
</dbReference>
<accession>A0ABQ8LP73</accession>
<feature type="domain" description="Reverse transcriptase/retrotransposon-derived protein RNase H-like" evidence="1">
    <location>
        <begin position="132"/>
        <end position="168"/>
    </location>
</feature>
<name>A0ABQ8LP73_LABRO</name>
<comment type="caution">
    <text evidence="2">The sequence shown here is derived from an EMBL/GenBank/DDBJ whole genome shotgun (WGS) entry which is preliminary data.</text>
</comment>
<reference evidence="2 3" key="1">
    <citation type="submission" date="2022-01" db="EMBL/GenBank/DDBJ databases">
        <title>A high-quality chromosome-level genome assembly of rohu carp, Labeo rohita.</title>
        <authorList>
            <person name="Arick M.A. II"/>
            <person name="Hsu C.-Y."/>
            <person name="Magbanua Z."/>
            <person name="Pechanova O."/>
            <person name="Grover C."/>
            <person name="Miller E."/>
            <person name="Thrash A."/>
            <person name="Ezzel L."/>
            <person name="Alam S."/>
            <person name="Benzie J."/>
            <person name="Hamilton M."/>
            <person name="Karsi A."/>
            <person name="Lawrence M.L."/>
            <person name="Peterson D.G."/>
        </authorList>
    </citation>
    <scope>NUCLEOTIDE SEQUENCE [LARGE SCALE GENOMIC DNA]</scope>
    <source>
        <strain evidence="3">BAU-BD-2019</strain>
        <tissue evidence="2">Blood</tissue>
    </source>
</reference>
<dbReference type="Pfam" id="PF17919">
    <property type="entry name" value="RT_RNaseH_2"/>
    <property type="match status" value="1"/>
</dbReference>
<proteinExistence type="predicted"/>
<sequence length="169" mass="18409">MSVKISIRGITLQTLSVPMQQFILQFQLVNGEVTMGVRPSLPEAVEVILGNNLAGECTKMMNDVDVILCDTCVLVRSVAPRLSLLSKISHAQLVTQRDDPRLKSLFAAVLPPEDVESAVMINLLKNSANVEWTPHCQKAFENVKLLLTAAPVLAMPQSGLPFEMQVDAG</sequence>
<dbReference type="Gene3D" id="3.30.70.270">
    <property type="match status" value="1"/>
</dbReference>
<dbReference type="Proteomes" id="UP000830375">
    <property type="component" value="Unassembled WGS sequence"/>
</dbReference>
<dbReference type="SUPFAM" id="SSF56672">
    <property type="entry name" value="DNA/RNA polymerases"/>
    <property type="match status" value="1"/>
</dbReference>